<keyword evidence="2" id="KW-1185">Reference proteome</keyword>
<proteinExistence type="predicted"/>
<name>A0A8J7K1L3_9NEIS</name>
<protein>
    <submittedName>
        <fullName evidence="1">Uncharacterized protein</fullName>
    </submittedName>
</protein>
<dbReference type="EMBL" id="JADFUA010000004">
    <property type="protein sequence ID" value="MBE9609386.1"/>
    <property type="molecule type" value="Genomic_DNA"/>
</dbReference>
<sequence>MNGRYWLQLPPQESIEHGVAALMASLQEFAGGRVAAVEGHAVLISNLRVWENLALPAWYHFSESPDAFESHVGGMLEALDWDEARQQQFTGSLPQALSAADRRVAQLLRGLLLQPAALVADAEWWRLLGHGGDLAALYMRHAQNIPLLVVSHGAPAEGFAELETGLDAAELWNRIKQGVVTNADA</sequence>
<organism evidence="1 2">
    <name type="scientific">Chitinilyticum piscinae</name>
    <dbReference type="NCBI Taxonomy" id="2866724"/>
    <lineage>
        <taxon>Bacteria</taxon>
        <taxon>Pseudomonadati</taxon>
        <taxon>Pseudomonadota</taxon>
        <taxon>Betaproteobacteria</taxon>
        <taxon>Neisseriales</taxon>
        <taxon>Chitinibacteraceae</taxon>
        <taxon>Chitinilyticum</taxon>
    </lineage>
</organism>
<dbReference type="Gene3D" id="3.40.50.300">
    <property type="entry name" value="P-loop containing nucleotide triphosphate hydrolases"/>
    <property type="match status" value="1"/>
</dbReference>
<dbReference type="RefSeq" id="WP_194115915.1">
    <property type="nucleotide sequence ID" value="NZ_JADFUA010000004.1"/>
</dbReference>
<reference evidence="1 2" key="1">
    <citation type="submission" date="2020-10" db="EMBL/GenBank/DDBJ databases">
        <title>The genome sequence of Chitinilyticum litopenaei 4Y14.</title>
        <authorList>
            <person name="Liu Y."/>
        </authorList>
    </citation>
    <scope>NUCLEOTIDE SEQUENCE [LARGE SCALE GENOMIC DNA]</scope>
    <source>
        <strain evidence="1 2">4Y14</strain>
    </source>
</reference>
<gene>
    <name evidence="1" type="ORF">INR99_08485</name>
</gene>
<evidence type="ECO:0000313" key="1">
    <source>
        <dbReference type="EMBL" id="MBE9609386.1"/>
    </source>
</evidence>
<evidence type="ECO:0000313" key="2">
    <source>
        <dbReference type="Proteomes" id="UP000604481"/>
    </source>
</evidence>
<comment type="caution">
    <text evidence="1">The sequence shown here is derived from an EMBL/GenBank/DDBJ whole genome shotgun (WGS) entry which is preliminary data.</text>
</comment>
<dbReference type="Proteomes" id="UP000604481">
    <property type="component" value="Unassembled WGS sequence"/>
</dbReference>
<accession>A0A8J7K1L3</accession>
<dbReference type="InterPro" id="IPR027417">
    <property type="entry name" value="P-loop_NTPase"/>
</dbReference>
<dbReference type="AlphaFoldDB" id="A0A8J7K1L3"/>